<protein>
    <submittedName>
        <fullName evidence="1">Uncharacterized protein</fullName>
    </submittedName>
</protein>
<gene>
    <name evidence="1" type="ORF">PBY51_024581</name>
</gene>
<evidence type="ECO:0000313" key="1">
    <source>
        <dbReference type="EMBL" id="KAK5869899.1"/>
    </source>
</evidence>
<sequence>MFPSIRAHLCNISTTSHIFFHALLRERGGRVLLVTPRDIFMSVRTLKIKRGDIVIVPMHIRDWSHCSATPREELKAIS</sequence>
<dbReference type="Proteomes" id="UP001346869">
    <property type="component" value="Unassembled WGS sequence"/>
</dbReference>
<proteinExistence type="predicted"/>
<dbReference type="EMBL" id="JAUZQC010000006">
    <property type="protein sequence ID" value="KAK5869899.1"/>
    <property type="molecule type" value="Genomic_DNA"/>
</dbReference>
<dbReference type="AlphaFoldDB" id="A0AAN7Y060"/>
<comment type="caution">
    <text evidence="1">The sequence shown here is derived from an EMBL/GenBank/DDBJ whole genome shotgun (WGS) entry which is preliminary data.</text>
</comment>
<evidence type="ECO:0000313" key="2">
    <source>
        <dbReference type="Proteomes" id="UP001346869"/>
    </source>
</evidence>
<organism evidence="1 2">
    <name type="scientific">Eleginops maclovinus</name>
    <name type="common">Patagonian blennie</name>
    <name type="synonym">Eleginus maclovinus</name>
    <dbReference type="NCBI Taxonomy" id="56733"/>
    <lineage>
        <taxon>Eukaryota</taxon>
        <taxon>Metazoa</taxon>
        <taxon>Chordata</taxon>
        <taxon>Craniata</taxon>
        <taxon>Vertebrata</taxon>
        <taxon>Euteleostomi</taxon>
        <taxon>Actinopterygii</taxon>
        <taxon>Neopterygii</taxon>
        <taxon>Teleostei</taxon>
        <taxon>Neoteleostei</taxon>
        <taxon>Acanthomorphata</taxon>
        <taxon>Eupercaria</taxon>
        <taxon>Perciformes</taxon>
        <taxon>Notothenioidei</taxon>
        <taxon>Eleginopidae</taxon>
        <taxon>Eleginops</taxon>
    </lineage>
</organism>
<keyword evidence="2" id="KW-1185">Reference proteome</keyword>
<name>A0AAN7Y060_ELEMC</name>
<reference evidence="1 2" key="1">
    <citation type="journal article" date="2023" name="Genes (Basel)">
        <title>Chromosome-Level Genome Assembly and Circadian Gene Repertoire of the Patagonia Blennie Eleginops maclovinus-The Closest Ancestral Proxy of Antarctic Cryonotothenioids.</title>
        <authorList>
            <person name="Cheng C.C."/>
            <person name="Rivera-Colon A.G."/>
            <person name="Minhas B.F."/>
            <person name="Wilson L."/>
            <person name="Rayamajhi N."/>
            <person name="Vargas-Chacoff L."/>
            <person name="Catchen J.M."/>
        </authorList>
    </citation>
    <scope>NUCLEOTIDE SEQUENCE [LARGE SCALE GENOMIC DNA]</scope>
    <source>
        <strain evidence="1">JMC-PN-2008</strain>
    </source>
</reference>
<accession>A0AAN7Y060</accession>
<reference evidence="1 2" key="2">
    <citation type="journal article" date="2023" name="Mol. Biol. Evol.">
        <title>Genomics of Secondarily Temperate Adaptation in the Only Non-Antarctic Icefish.</title>
        <authorList>
            <person name="Rivera-Colon A.G."/>
            <person name="Rayamajhi N."/>
            <person name="Minhas B.F."/>
            <person name="Madrigal G."/>
            <person name="Bilyk K.T."/>
            <person name="Yoon V."/>
            <person name="Hune M."/>
            <person name="Gregory S."/>
            <person name="Cheng C.H.C."/>
            <person name="Catchen J.M."/>
        </authorList>
    </citation>
    <scope>NUCLEOTIDE SEQUENCE [LARGE SCALE GENOMIC DNA]</scope>
    <source>
        <strain evidence="1">JMC-PN-2008</strain>
    </source>
</reference>